<keyword evidence="5" id="KW-1185">Reference proteome</keyword>
<dbReference type="PROSITE" id="PS50883">
    <property type="entry name" value="EAL"/>
    <property type="match status" value="1"/>
</dbReference>
<protein>
    <submittedName>
        <fullName evidence="4">EAL domain-containing response regulator</fullName>
    </submittedName>
</protein>
<dbReference type="PANTHER" id="PTHR33121">
    <property type="entry name" value="CYCLIC DI-GMP PHOSPHODIESTERASE PDEF"/>
    <property type="match status" value="1"/>
</dbReference>
<dbReference type="EMBL" id="CP040077">
    <property type="protein sequence ID" value="QCP50808.1"/>
    <property type="molecule type" value="Genomic_DNA"/>
</dbReference>
<dbReference type="SUPFAM" id="SSF141868">
    <property type="entry name" value="EAL domain-like"/>
    <property type="match status" value="1"/>
</dbReference>
<proteinExistence type="predicted"/>
<feature type="domain" description="Response regulatory" evidence="2">
    <location>
        <begin position="9"/>
        <end position="131"/>
    </location>
</feature>
<dbReference type="SMART" id="SM00448">
    <property type="entry name" value="REC"/>
    <property type="match status" value="1"/>
</dbReference>
<dbReference type="InterPro" id="IPR035919">
    <property type="entry name" value="EAL_sf"/>
</dbReference>
<keyword evidence="1" id="KW-0597">Phosphoprotein</keyword>
<dbReference type="OrthoDB" id="9813903at2"/>
<dbReference type="InterPro" id="IPR001789">
    <property type="entry name" value="Sig_transdc_resp-reg_receiver"/>
</dbReference>
<dbReference type="Pfam" id="PF00563">
    <property type="entry name" value="EAL"/>
    <property type="match status" value="1"/>
</dbReference>
<evidence type="ECO:0000313" key="5">
    <source>
        <dbReference type="Proteomes" id="UP000298656"/>
    </source>
</evidence>
<dbReference type="SMART" id="SM00052">
    <property type="entry name" value="EAL"/>
    <property type="match status" value="1"/>
</dbReference>
<name>A0A4P8IP47_9BURK</name>
<dbReference type="Pfam" id="PF00072">
    <property type="entry name" value="Response_reg"/>
    <property type="match status" value="1"/>
</dbReference>
<dbReference type="CDD" id="cd01948">
    <property type="entry name" value="EAL"/>
    <property type="match status" value="1"/>
</dbReference>
<dbReference type="Proteomes" id="UP000298656">
    <property type="component" value="Chromosome 1"/>
</dbReference>
<dbReference type="InterPro" id="IPR011006">
    <property type="entry name" value="CheY-like_superfamily"/>
</dbReference>
<accession>A0A4P8IP47</accession>
<dbReference type="GO" id="GO:0071111">
    <property type="term" value="F:cyclic-guanylate-specific phosphodiesterase activity"/>
    <property type="evidence" value="ECO:0007669"/>
    <property type="project" value="InterPro"/>
</dbReference>
<dbReference type="AlphaFoldDB" id="A0A4P8IP47"/>
<dbReference type="KEGG" id="tvl:FAZ95_17605"/>
<dbReference type="GO" id="GO:0000160">
    <property type="term" value="P:phosphorelay signal transduction system"/>
    <property type="evidence" value="ECO:0007669"/>
    <property type="project" value="InterPro"/>
</dbReference>
<dbReference type="RefSeq" id="WP_137333618.1">
    <property type="nucleotide sequence ID" value="NZ_CP040077.1"/>
</dbReference>
<dbReference type="Gene3D" id="3.40.50.2300">
    <property type="match status" value="1"/>
</dbReference>
<dbReference type="Gene3D" id="3.20.20.450">
    <property type="entry name" value="EAL domain"/>
    <property type="match status" value="1"/>
</dbReference>
<evidence type="ECO:0000259" key="2">
    <source>
        <dbReference type="PROSITE" id="PS50110"/>
    </source>
</evidence>
<gene>
    <name evidence="4" type="ORF">FAZ95_17605</name>
</gene>
<dbReference type="PROSITE" id="PS50110">
    <property type="entry name" value="RESPONSE_REGULATORY"/>
    <property type="match status" value="1"/>
</dbReference>
<evidence type="ECO:0000259" key="3">
    <source>
        <dbReference type="PROSITE" id="PS50883"/>
    </source>
</evidence>
<organism evidence="4 5">
    <name type="scientific">Trinickia violacea</name>
    <dbReference type="NCBI Taxonomy" id="2571746"/>
    <lineage>
        <taxon>Bacteria</taxon>
        <taxon>Pseudomonadati</taxon>
        <taxon>Pseudomonadota</taxon>
        <taxon>Betaproteobacteria</taxon>
        <taxon>Burkholderiales</taxon>
        <taxon>Burkholderiaceae</taxon>
        <taxon>Trinickia</taxon>
    </lineage>
</organism>
<dbReference type="SUPFAM" id="SSF52172">
    <property type="entry name" value="CheY-like"/>
    <property type="match status" value="1"/>
</dbReference>
<sequence>MNTPERTTKVLIVDDEPFALKLLSRQLNQLGFQEVFSCERAQEALAMLEAGGESIDLVCSDLQMPEMDGIEFVRQLAKARYEGTLMLVSGENPRLLKTAERLASAQGLRVLGSLTKPLTQEQLRECLSGVPQSVGRQAENSSAFDFEPEALKAAISNGEIVNYYQPKVATATGAIVGAEALVRWRHPRLGLIAPACFIGMAEEHGLIDDLTQGLLKSALACAREWKKQFSPYFKIAINCSMDSVKTLHFPEAVVRIAEGAGAELSDLVVEVTETRFTSDRVASLDVLTRLRLKGASVSMDEFGTRQSSLAQLRDVPFDELKIDRSFVQGALRDASQRAIVEASLALANRLGIRTVATGVENAEDWTFVRTTSCEIAQGFFIARPMPPEDLPRWAADWRIRLPDLLAEAAI</sequence>
<dbReference type="InterPro" id="IPR001633">
    <property type="entry name" value="EAL_dom"/>
</dbReference>
<feature type="modified residue" description="4-aspartylphosphate" evidence="1">
    <location>
        <position position="61"/>
    </location>
</feature>
<dbReference type="PANTHER" id="PTHR33121:SF79">
    <property type="entry name" value="CYCLIC DI-GMP PHOSPHODIESTERASE PDED-RELATED"/>
    <property type="match status" value="1"/>
</dbReference>
<feature type="domain" description="EAL" evidence="3">
    <location>
        <begin position="144"/>
        <end position="398"/>
    </location>
</feature>
<evidence type="ECO:0000256" key="1">
    <source>
        <dbReference type="PROSITE-ProRule" id="PRU00169"/>
    </source>
</evidence>
<evidence type="ECO:0000313" key="4">
    <source>
        <dbReference type="EMBL" id="QCP50808.1"/>
    </source>
</evidence>
<dbReference type="InterPro" id="IPR050706">
    <property type="entry name" value="Cyclic-di-GMP_PDE-like"/>
</dbReference>
<reference evidence="4 5" key="1">
    <citation type="submission" date="2019-05" db="EMBL/GenBank/DDBJ databases">
        <title>Burkholderia sp. DHOD12, isolated from subtropical forest soil.</title>
        <authorList>
            <person name="Gao Z.-H."/>
            <person name="Qiu L.-H."/>
        </authorList>
    </citation>
    <scope>NUCLEOTIDE SEQUENCE [LARGE SCALE GENOMIC DNA]</scope>
    <source>
        <strain evidence="4 5">DHOD12</strain>
    </source>
</reference>